<dbReference type="GO" id="GO:0006525">
    <property type="term" value="P:arginine metabolic process"/>
    <property type="evidence" value="ECO:0007669"/>
    <property type="project" value="UniProtKB-KW"/>
</dbReference>
<evidence type="ECO:0000313" key="14">
    <source>
        <dbReference type="EMBL" id="ROT72185.1"/>
    </source>
</evidence>
<dbReference type="FunFam" id="3.40.800.10:FF:000012">
    <property type="entry name" value="Arginase"/>
    <property type="match status" value="1"/>
</dbReference>
<dbReference type="PROSITE" id="PS51409">
    <property type="entry name" value="ARGINASE_2"/>
    <property type="match status" value="1"/>
</dbReference>
<evidence type="ECO:0000256" key="10">
    <source>
        <dbReference type="ARBA" id="ARBA00047391"/>
    </source>
</evidence>
<dbReference type="STRING" id="6689.A0A423T6Y9"/>
<gene>
    <name evidence="14" type="ORF">C7M84_009428</name>
</gene>
<feature type="compositionally biased region" description="Basic and acidic residues" evidence="13">
    <location>
        <begin position="635"/>
        <end position="645"/>
    </location>
</feature>
<evidence type="ECO:0000256" key="13">
    <source>
        <dbReference type="SAM" id="MobiDB-lite"/>
    </source>
</evidence>
<comment type="cofactor">
    <cofactor evidence="1">
        <name>Mn(2+)</name>
        <dbReference type="ChEBI" id="CHEBI:29035"/>
    </cofactor>
</comment>
<keyword evidence="15" id="KW-1185">Reference proteome</keyword>
<dbReference type="GO" id="GO:0030145">
    <property type="term" value="F:manganese ion binding"/>
    <property type="evidence" value="ECO:0007669"/>
    <property type="project" value="TreeGrafter"/>
</dbReference>
<evidence type="ECO:0000256" key="12">
    <source>
        <dbReference type="RuleBase" id="RU003684"/>
    </source>
</evidence>
<feature type="region of interest" description="Disordered" evidence="13">
    <location>
        <begin position="635"/>
        <end position="659"/>
    </location>
</feature>
<dbReference type="PANTHER" id="PTHR43782:SF3">
    <property type="entry name" value="ARGINASE"/>
    <property type="match status" value="1"/>
</dbReference>
<keyword evidence="8 12" id="KW-0378">Hydrolase</keyword>
<dbReference type="SUPFAM" id="SSF52768">
    <property type="entry name" value="Arginase/deacetylase"/>
    <property type="match status" value="1"/>
</dbReference>
<keyword evidence="5" id="KW-0835">Urea cycle</keyword>
<evidence type="ECO:0000256" key="11">
    <source>
        <dbReference type="PROSITE-ProRule" id="PRU00742"/>
    </source>
</evidence>
<reference evidence="14 15" key="2">
    <citation type="submission" date="2019-01" db="EMBL/GenBank/DDBJ databases">
        <title>The decoding of complex shrimp genome reveals the adaptation for benthos swimmer, frequently molting mechanism and breeding impact on genome.</title>
        <authorList>
            <person name="Sun Y."/>
            <person name="Gao Y."/>
            <person name="Yu Y."/>
        </authorList>
    </citation>
    <scope>NUCLEOTIDE SEQUENCE [LARGE SCALE GENOMIC DNA]</scope>
    <source>
        <tissue evidence="14">Muscle</tissue>
    </source>
</reference>
<dbReference type="InterPro" id="IPR006035">
    <property type="entry name" value="Ureohydrolase"/>
</dbReference>
<evidence type="ECO:0000256" key="1">
    <source>
        <dbReference type="ARBA" id="ARBA00001936"/>
    </source>
</evidence>
<dbReference type="GO" id="GO:0005829">
    <property type="term" value="C:cytosol"/>
    <property type="evidence" value="ECO:0007669"/>
    <property type="project" value="TreeGrafter"/>
</dbReference>
<dbReference type="GO" id="GO:0004053">
    <property type="term" value="F:arginase activity"/>
    <property type="evidence" value="ECO:0007669"/>
    <property type="project" value="UniProtKB-EC"/>
</dbReference>
<dbReference type="Gene3D" id="3.40.800.10">
    <property type="entry name" value="Ureohydrolase domain"/>
    <property type="match status" value="1"/>
</dbReference>
<dbReference type="UniPathway" id="UPA00158">
    <property type="reaction ID" value="UER00270"/>
</dbReference>
<reference evidence="14 15" key="1">
    <citation type="submission" date="2018-04" db="EMBL/GenBank/DDBJ databases">
        <authorList>
            <person name="Zhang X."/>
            <person name="Yuan J."/>
            <person name="Li F."/>
            <person name="Xiang J."/>
        </authorList>
    </citation>
    <scope>NUCLEOTIDE SEQUENCE [LARGE SCALE GENOMIC DNA]</scope>
    <source>
        <tissue evidence="14">Muscle</tissue>
    </source>
</reference>
<dbReference type="InterPro" id="IPR023696">
    <property type="entry name" value="Ureohydrolase_dom_sf"/>
</dbReference>
<evidence type="ECO:0000256" key="3">
    <source>
        <dbReference type="ARBA" id="ARBA00012168"/>
    </source>
</evidence>
<dbReference type="AlphaFoldDB" id="A0A423T6Y9"/>
<dbReference type="CDD" id="cd09989">
    <property type="entry name" value="Arginase"/>
    <property type="match status" value="1"/>
</dbReference>
<comment type="pathway">
    <text evidence="2">Nitrogen metabolism; urea cycle; L-ornithine and urea from L-arginine: step 1/1.</text>
</comment>
<dbReference type="Pfam" id="PF00491">
    <property type="entry name" value="Arginase"/>
    <property type="match status" value="1"/>
</dbReference>
<dbReference type="GO" id="GO:0000050">
    <property type="term" value="P:urea cycle"/>
    <property type="evidence" value="ECO:0007669"/>
    <property type="project" value="UniProtKB-UniPathway"/>
</dbReference>
<dbReference type="PRINTS" id="PR00116">
    <property type="entry name" value="ARGINASE"/>
</dbReference>
<sequence>MLLRSFARQVLRSDLASFPQLLRRAELHVGVIGAPFNKGQRRMGVKDGPSVIKDTGFLDDLRNLGVDVTDFGSVTLPHPEDNEAGPSGERWHKTVLEYNRLLASSVTQALRETDLCLTVGGDHSIAIGTVNGHSQVNPDHQVVVLWVDAHADVNLGKTSPSGNMHGMPVSFHLRELAEQVNRLPDQWPKPCISAQHISYIGLRDLDPGEVRMIKDMGIQAFWASDVERLGLPAVLSMCMEHLQPSEKRPLHISFDIDALDPMEAPSTGTPVRGGLTLREGLTIAETARATGHLRAFDMVEVNPDLGNQNDANLTSQAARLVILSALAGYRGKTQVCTFHLNNRQANRNLRVRWENKELKNTKYPVYLGVTLDRTLSFKEHTRKLKEKVASRNNLLRKLANTKWGTDPNTLKTTAVALCFSTAEYCAPVWARSCHASAVDTELNQACRIITGNLKSTPLPAVYRMASIAPPAIRRNALTKQERDKQLNDCRHPLYGHQQVLQRLKSRKSFGTTLGLEGRSPAQHRLEQWELWDRSASYAAVPPQSESLPNGSSFKRNEWVALNRARAKVGRTNNNLHNGGMKRYDDDELPRELPLLSTNLLLDRSFLQVLPETLFDVILNPAAGFLLNEGLPRDVCGRRETGRPDEASSPAGMDPSPVPSAGRPFLQRVEVYHRLPPGTSAAAADEDVTSVGASLQRPLRPFLLAFGGLRLVFAGADQLL</sequence>
<dbReference type="NCBIfam" id="TIGR01229">
    <property type="entry name" value="rocF_arginase"/>
    <property type="match status" value="1"/>
</dbReference>
<evidence type="ECO:0000256" key="8">
    <source>
        <dbReference type="ARBA" id="ARBA00022801"/>
    </source>
</evidence>
<evidence type="ECO:0000256" key="4">
    <source>
        <dbReference type="ARBA" id="ARBA00018123"/>
    </source>
</evidence>
<proteinExistence type="inferred from homology"/>
<dbReference type="EMBL" id="QCYY01002194">
    <property type="protein sequence ID" value="ROT72185.1"/>
    <property type="molecule type" value="Genomic_DNA"/>
</dbReference>
<evidence type="ECO:0000256" key="9">
    <source>
        <dbReference type="ARBA" id="ARBA00023211"/>
    </source>
</evidence>
<dbReference type="EC" id="3.5.3.1" evidence="3"/>
<name>A0A423T6Y9_PENVA</name>
<dbReference type="InterPro" id="IPR014033">
    <property type="entry name" value="Arginase"/>
</dbReference>
<dbReference type="Proteomes" id="UP000283509">
    <property type="component" value="Unassembled WGS sequence"/>
</dbReference>
<dbReference type="GO" id="GO:0005634">
    <property type="term" value="C:nucleus"/>
    <property type="evidence" value="ECO:0007669"/>
    <property type="project" value="TreeGrafter"/>
</dbReference>
<accession>A0A423T6Y9</accession>
<evidence type="ECO:0000313" key="15">
    <source>
        <dbReference type="Proteomes" id="UP000283509"/>
    </source>
</evidence>
<protein>
    <recommendedName>
        <fullName evidence="4">Arginase</fullName>
        <ecNumber evidence="3">3.5.3.1</ecNumber>
    </recommendedName>
</protein>
<comment type="catalytic activity">
    <reaction evidence="10">
        <text>L-arginine + H2O = urea + L-ornithine</text>
        <dbReference type="Rhea" id="RHEA:20569"/>
        <dbReference type="ChEBI" id="CHEBI:15377"/>
        <dbReference type="ChEBI" id="CHEBI:16199"/>
        <dbReference type="ChEBI" id="CHEBI:32682"/>
        <dbReference type="ChEBI" id="CHEBI:46911"/>
        <dbReference type="EC" id="3.5.3.1"/>
    </reaction>
</comment>
<evidence type="ECO:0000256" key="5">
    <source>
        <dbReference type="ARBA" id="ARBA00022436"/>
    </source>
</evidence>
<dbReference type="PANTHER" id="PTHR43782">
    <property type="entry name" value="ARGINASE"/>
    <property type="match status" value="1"/>
</dbReference>
<comment type="similarity">
    <text evidence="11 12">Belongs to the arginase family.</text>
</comment>
<evidence type="ECO:0000256" key="7">
    <source>
        <dbReference type="ARBA" id="ARBA00022723"/>
    </source>
</evidence>
<dbReference type="PROSITE" id="PS01053">
    <property type="entry name" value="ARGINASE_1"/>
    <property type="match status" value="1"/>
</dbReference>
<keyword evidence="7" id="KW-0479">Metal-binding</keyword>
<evidence type="ECO:0000256" key="6">
    <source>
        <dbReference type="ARBA" id="ARBA00022503"/>
    </source>
</evidence>
<comment type="caution">
    <text evidence="14">The sequence shown here is derived from an EMBL/GenBank/DDBJ whole genome shotgun (WGS) entry which is preliminary data.</text>
</comment>
<organism evidence="14 15">
    <name type="scientific">Penaeus vannamei</name>
    <name type="common">Whiteleg shrimp</name>
    <name type="synonym">Litopenaeus vannamei</name>
    <dbReference type="NCBI Taxonomy" id="6689"/>
    <lineage>
        <taxon>Eukaryota</taxon>
        <taxon>Metazoa</taxon>
        <taxon>Ecdysozoa</taxon>
        <taxon>Arthropoda</taxon>
        <taxon>Crustacea</taxon>
        <taxon>Multicrustacea</taxon>
        <taxon>Malacostraca</taxon>
        <taxon>Eumalacostraca</taxon>
        <taxon>Eucarida</taxon>
        <taxon>Decapoda</taxon>
        <taxon>Dendrobranchiata</taxon>
        <taxon>Penaeoidea</taxon>
        <taxon>Penaeidae</taxon>
        <taxon>Penaeus</taxon>
    </lineage>
</organism>
<keyword evidence="6" id="KW-0056">Arginine metabolism</keyword>
<dbReference type="OrthoDB" id="409048at2759"/>
<evidence type="ECO:0000256" key="2">
    <source>
        <dbReference type="ARBA" id="ARBA00005098"/>
    </source>
</evidence>
<keyword evidence="9" id="KW-0464">Manganese</keyword>
<dbReference type="InterPro" id="IPR020855">
    <property type="entry name" value="Ureohydrolase_Mn_BS"/>
</dbReference>